<evidence type="ECO:0000256" key="2">
    <source>
        <dbReference type="ARBA" id="ARBA00022741"/>
    </source>
</evidence>
<keyword evidence="2" id="KW-0547">Nucleotide-binding</keyword>
<dbReference type="PANTHER" id="PTHR24220">
    <property type="entry name" value="IMPORT ATP-BINDING PROTEIN"/>
    <property type="match status" value="1"/>
</dbReference>
<dbReference type="Proteomes" id="UP001223586">
    <property type="component" value="Unassembled WGS sequence"/>
</dbReference>
<dbReference type="GO" id="GO:0005524">
    <property type="term" value="F:ATP binding"/>
    <property type="evidence" value="ECO:0007669"/>
    <property type="project" value="UniProtKB-KW"/>
</dbReference>
<comment type="caution">
    <text evidence="5">The sequence shown here is derived from an EMBL/GenBank/DDBJ whole genome shotgun (WGS) entry which is preliminary data.</text>
</comment>
<dbReference type="InterPro" id="IPR003593">
    <property type="entry name" value="AAA+_ATPase"/>
</dbReference>
<evidence type="ECO:0000313" key="6">
    <source>
        <dbReference type="Proteomes" id="UP001223586"/>
    </source>
</evidence>
<dbReference type="SMART" id="SM00382">
    <property type="entry name" value="AAA"/>
    <property type="match status" value="1"/>
</dbReference>
<accession>A0ABT9WZ64</accession>
<dbReference type="InterPro" id="IPR027417">
    <property type="entry name" value="P-loop_NTPase"/>
</dbReference>
<keyword evidence="3 5" id="KW-0067">ATP-binding</keyword>
<keyword evidence="1" id="KW-0813">Transport</keyword>
<sequence length="243" mass="27310">MIQLKGLCKSYLDGKKKLEVLKGIDLDVKKGDMIAIMGRSGSGKSTLLNILAGLEQIDSGEYFYDQERINDKSLNELADFRRRKIGFILQNYPLIDSKNVFDNVALPLRYSKQSKKEIHEKVTNLLSSLHIEHLKDRWIDMLSGGEAQRVAIARALVQNPELILADEPTGSLDEKSEKEVLALCKTLNEQGKTLILVTHHPQVASICHKTYTIRDGKCFLSENITGQVLNSDANSRLTFANRN</sequence>
<evidence type="ECO:0000256" key="1">
    <source>
        <dbReference type="ARBA" id="ARBA00022448"/>
    </source>
</evidence>
<name>A0ABT9WZ64_9BACI</name>
<dbReference type="InterPro" id="IPR017871">
    <property type="entry name" value="ABC_transporter-like_CS"/>
</dbReference>
<dbReference type="InterPro" id="IPR017911">
    <property type="entry name" value="MacB-like_ATP-bd"/>
</dbReference>
<keyword evidence="6" id="KW-1185">Reference proteome</keyword>
<organism evidence="5 6">
    <name type="scientific">Bacillus chungangensis</name>
    <dbReference type="NCBI Taxonomy" id="587633"/>
    <lineage>
        <taxon>Bacteria</taxon>
        <taxon>Bacillati</taxon>
        <taxon>Bacillota</taxon>
        <taxon>Bacilli</taxon>
        <taxon>Bacillales</taxon>
        <taxon>Bacillaceae</taxon>
        <taxon>Bacillus</taxon>
    </lineage>
</organism>
<dbReference type="RefSeq" id="WP_307232580.1">
    <property type="nucleotide sequence ID" value="NZ_JAUSTT010000032.1"/>
</dbReference>
<dbReference type="CDD" id="cd03255">
    <property type="entry name" value="ABC_MJ0796_LolCDE_FtsE"/>
    <property type="match status" value="1"/>
</dbReference>
<dbReference type="Pfam" id="PF00005">
    <property type="entry name" value="ABC_tran"/>
    <property type="match status" value="1"/>
</dbReference>
<protein>
    <submittedName>
        <fullName evidence="5">ABC transport system ATP-binding protein</fullName>
    </submittedName>
</protein>
<dbReference type="EMBL" id="JAUSTT010000032">
    <property type="protein sequence ID" value="MDQ0178065.1"/>
    <property type="molecule type" value="Genomic_DNA"/>
</dbReference>
<dbReference type="SUPFAM" id="SSF52540">
    <property type="entry name" value="P-loop containing nucleoside triphosphate hydrolases"/>
    <property type="match status" value="1"/>
</dbReference>
<dbReference type="InterPro" id="IPR015854">
    <property type="entry name" value="ABC_transpr_LolD-like"/>
</dbReference>
<feature type="domain" description="ABC transporter" evidence="4">
    <location>
        <begin position="2"/>
        <end position="240"/>
    </location>
</feature>
<dbReference type="PROSITE" id="PS00211">
    <property type="entry name" value="ABC_TRANSPORTER_1"/>
    <property type="match status" value="1"/>
</dbReference>
<dbReference type="Gene3D" id="3.40.50.300">
    <property type="entry name" value="P-loop containing nucleotide triphosphate hydrolases"/>
    <property type="match status" value="1"/>
</dbReference>
<proteinExistence type="predicted"/>
<gene>
    <name evidence="5" type="ORF">J2S08_003959</name>
</gene>
<reference evidence="5 6" key="1">
    <citation type="submission" date="2023-07" db="EMBL/GenBank/DDBJ databases">
        <title>Genomic Encyclopedia of Type Strains, Phase IV (KMG-IV): sequencing the most valuable type-strain genomes for metagenomic binning, comparative biology and taxonomic classification.</title>
        <authorList>
            <person name="Goeker M."/>
        </authorList>
    </citation>
    <scope>NUCLEOTIDE SEQUENCE [LARGE SCALE GENOMIC DNA]</scope>
    <source>
        <strain evidence="5 6">DSM 23837</strain>
    </source>
</reference>
<dbReference type="PROSITE" id="PS50893">
    <property type="entry name" value="ABC_TRANSPORTER_2"/>
    <property type="match status" value="1"/>
</dbReference>
<evidence type="ECO:0000259" key="4">
    <source>
        <dbReference type="PROSITE" id="PS50893"/>
    </source>
</evidence>
<evidence type="ECO:0000313" key="5">
    <source>
        <dbReference type="EMBL" id="MDQ0178065.1"/>
    </source>
</evidence>
<evidence type="ECO:0000256" key="3">
    <source>
        <dbReference type="ARBA" id="ARBA00022840"/>
    </source>
</evidence>
<dbReference type="InterPro" id="IPR003439">
    <property type="entry name" value="ABC_transporter-like_ATP-bd"/>
</dbReference>